<evidence type="ECO:0000313" key="1">
    <source>
        <dbReference type="EMBL" id="GAI75661.1"/>
    </source>
</evidence>
<dbReference type="AlphaFoldDB" id="X1S970"/>
<reference evidence="1" key="1">
    <citation type="journal article" date="2014" name="Front. Microbiol.">
        <title>High frequency of phylogenetically diverse reductive dehalogenase-homologous genes in deep subseafloor sedimentary metagenomes.</title>
        <authorList>
            <person name="Kawai M."/>
            <person name="Futagami T."/>
            <person name="Toyoda A."/>
            <person name="Takaki Y."/>
            <person name="Nishi S."/>
            <person name="Hori S."/>
            <person name="Arai W."/>
            <person name="Tsubouchi T."/>
            <person name="Morono Y."/>
            <person name="Uchiyama I."/>
            <person name="Ito T."/>
            <person name="Fujiyama A."/>
            <person name="Inagaki F."/>
            <person name="Takami H."/>
        </authorList>
    </citation>
    <scope>NUCLEOTIDE SEQUENCE</scope>
    <source>
        <strain evidence="1">Expedition CK06-06</strain>
    </source>
</reference>
<name>X1S970_9ZZZZ</name>
<organism evidence="1">
    <name type="scientific">marine sediment metagenome</name>
    <dbReference type="NCBI Taxonomy" id="412755"/>
    <lineage>
        <taxon>unclassified sequences</taxon>
        <taxon>metagenomes</taxon>
        <taxon>ecological metagenomes</taxon>
    </lineage>
</organism>
<protein>
    <submittedName>
        <fullName evidence="1">Uncharacterized protein</fullName>
    </submittedName>
</protein>
<comment type="caution">
    <text evidence="1">The sequence shown here is derived from an EMBL/GenBank/DDBJ whole genome shotgun (WGS) entry which is preliminary data.</text>
</comment>
<dbReference type="EMBL" id="BARW01007745">
    <property type="protein sequence ID" value="GAI75661.1"/>
    <property type="molecule type" value="Genomic_DNA"/>
</dbReference>
<sequence length="51" mass="5950">IGVARWGIHVDVKPPGPSKYWIYETNIIYSAKIENEDLLKFYQIIKGKEVE</sequence>
<accession>X1S970</accession>
<proteinExistence type="predicted"/>
<feature type="non-terminal residue" evidence="1">
    <location>
        <position position="1"/>
    </location>
</feature>
<gene>
    <name evidence="1" type="ORF">S12H4_16048</name>
</gene>